<dbReference type="RefSeq" id="WP_242703102.1">
    <property type="nucleotide sequence ID" value="NZ_CP014574.1"/>
</dbReference>
<organism evidence="2 3">
    <name type="scientific">Paenarthrobacter ureafaciens</name>
    <dbReference type="NCBI Taxonomy" id="37931"/>
    <lineage>
        <taxon>Bacteria</taxon>
        <taxon>Bacillati</taxon>
        <taxon>Actinomycetota</taxon>
        <taxon>Actinomycetes</taxon>
        <taxon>Micrococcales</taxon>
        <taxon>Micrococcaceae</taxon>
        <taxon>Paenarthrobacter</taxon>
    </lineage>
</organism>
<proteinExistence type="predicted"/>
<sequence length="126" mass="13474">MAESPGLPPRGGRSGPSGQGIKDLPVRGRATCTGFIESVTHQPPSEQPFFSAIVVDALEHGSLLAGRGGSSRKSYQRLRVVWLGRTRVPGIEAGVQLRLNGMVAPVGGLPTMFNPRYEILSRQENP</sequence>
<evidence type="ECO:0000256" key="1">
    <source>
        <dbReference type="SAM" id="MobiDB-lite"/>
    </source>
</evidence>
<keyword evidence="3" id="KW-1185">Reference proteome</keyword>
<accession>A0AAX3EMS4</accession>
<dbReference type="GeneID" id="79885426"/>
<name>A0AAX3EMS4_PAEUR</name>
<dbReference type="EMBL" id="CP101185">
    <property type="protein sequence ID" value="UYV99251.1"/>
    <property type="molecule type" value="Genomic_DNA"/>
</dbReference>
<reference evidence="2" key="1">
    <citation type="submission" date="2022-07" db="EMBL/GenBank/DDBJ databases">
        <authorList>
            <person name="Wu T."/>
        </authorList>
    </citation>
    <scope>NUCLEOTIDE SEQUENCE</scope>
    <source>
        <strain evidence="2">SD-1</strain>
    </source>
</reference>
<gene>
    <name evidence="2" type="ORF">NL394_08640</name>
</gene>
<feature type="region of interest" description="Disordered" evidence="1">
    <location>
        <begin position="1"/>
        <end position="25"/>
    </location>
</feature>
<evidence type="ECO:0000313" key="3">
    <source>
        <dbReference type="Proteomes" id="UP001163293"/>
    </source>
</evidence>
<dbReference type="Proteomes" id="UP001163293">
    <property type="component" value="Chromosome"/>
</dbReference>
<dbReference type="AlphaFoldDB" id="A0AAX3EMS4"/>
<evidence type="ECO:0000313" key="2">
    <source>
        <dbReference type="EMBL" id="UYV99251.1"/>
    </source>
</evidence>
<protein>
    <submittedName>
        <fullName evidence="2">Uncharacterized protein</fullName>
    </submittedName>
</protein>